<evidence type="ECO:0000313" key="1">
    <source>
        <dbReference type="EMBL" id="KAJ7732938.1"/>
    </source>
</evidence>
<reference evidence="1" key="1">
    <citation type="submission" date="2023-03" db="EMBL/GenBank/DDBJ databases">
        <title>Massive genome expansion in bonnet fungi (Mycena s.s.) driven by repeated elements and novel gene families across ecological guilds.</title>
        <authorList>
            <consortium name="Lawrence Berkeley National Laboratory"/>
            <person name="Harder C.B."/>
            <person name="Miyauchi S."/>
            <person name="Viragh M."/>
            <person name="Kuo A."/>
            <person name="Thoen E."/>
            <person name="Andreopoulos B."/>
            <person name="Lu D."/>
            <person name="Skrede I."/>
            <person name="Drula E."/>
            <person name="Henrissat B."/>
            <person name="Morin E."/>
            <person name="Kohler A."/>
            <person name="Barry K."/>
            <person name="LaButti K."/>
            <person name="Morin E."/>
            <person name="Salamov A."/>
            <person name="Lipzen A."/>
            <person name="Mereny Z."/>
            <person name="Hegedus B."/>
            <person name="Baldrian P."/>
            <person name="Stursova M."/>
            <person name="Weitz H."/>
            <person name="Taylor A."/>
            <person name="Grigoriev I.V."/>
            <person name="Nagy L.G."/>
            <person name="Martin F."/>
            <person name="Kauserud H."/>
        </authorList>
    </citation>
    <scope>NUCLEOTIDE SEQUENCE</scope>
    <source>
        <strain evidence="1">CBHHK188m</strain>
    </source>
</reference>
<gene>
    <name evidence="1" type="ORF">DFH07DRAFT_780778</name>
</gene>
<organism evidence="1 2">
    <name type="scientific">Mycena maculata</name>
    <dbReference type="NCBI Taxonomy" id="230809"/>
    <lineage>
        <taxon>Eukaryota</taxon>
        <taxon>Fungi</taxon>
        <taxon>Dikarya</taxon>
        <taxon>Basidiomycota</taxon>
        <taxon>Agaricomycotina</taxon>
        <taxon>Agaricomycetes</taxon>
        <taxon>Agaricomycetidae</taxon>
        <taxon>Agaricales</taxon>
        <taxon>Marasmiineae</taxon>
        <taxon>Mycenaceae</taxon>
        <taxon>Mycena</taxon>
    </lineage>
</organism>
<protein>
    <submittedName>
        <fullName evidence="1">Uncharacterized protein</fullName>
    </submittedName>
</protein>
<dbReference type="Proteomes" id="UP001215280">
    <property type="component" value="Unassembled WGS sequence"/>
</dbReference>
<sequence>MPIGGTGILHAIWIYRNPPELETILELVEHPARGRDDADTARGGQTAQQWCFGRERLRRTQLHATSPTCKNDILSHLESASTTLNSSFAVVLARSRRKSMIVNFAGFLALSGLPRVYPAYDSVLYEVVGERRSRSRCPRRVAIRVAGSRSPWGRRFKQFVALKKIRKNSYEATKPSTLRPQGHNYPQNYITQWDRAGAL</sequence>
<name>A0AAD7I333_9AGAR</name>
<accession>A0AAD7I333</accession>
<comment type="caution">
    <text evidence="1">The sequence shown here is derived from an EMBL/GenBank/DDBJ whole genome shotgun (WGS) entry which is preliminary data.</text>
</comment>
<dbReference type="EMBL" id="JARJLG010000171">
    <property type="protein sequence ID" value="KAJ7732938.1"/>
    <property type="molecule type" value="Genomic_DNA"/>
</dbReference>
<evidence type="ECO:0000313" key="2">
    <source>
        <dbReference type="Proteomes" id="UP001215280"/>
    </source>
</evidence>
<keyword evidence="2" id="KW-1185">Reference proteome</keyword>
<dbReference type="AlphaFoldDB" id="A0AAD7I333"/>
<proteinExistence type="predicted"/>